<dbReference type="Gene3D" id="1.10.357.10">
    <property type="entry name" value="Tetracycline Repressor, domain 2"/>
    <property type="match status" value="1"/>
</dbReference>
<dbReference type="Pfam" id="PF00440">
    <property type="entry name" value="TetR_N"/>
    <property type="match status" value="1"/>
</dbReference>
<evidence type="ECO:0000259" key="3">
    <source>
        <dbReference type="PROSITE" id="PS50977"/>
    </source>
</evidence>
<feature type="domain" description="HTH tetR-type" evidence="3">
    <location>
        <begin position="12"/>
        <end position="72"/>
    </location>
</feature>
<feature type="DNA-binding region" description="H-T-H motif" evidence="2">
    <location>
        <begin position="35"/>
        <end position="54"/>
    </location>
</feature>
<dbReference type="Proteomes" id="UP000037688">
    <property type="component" value="Unassembled WGS sequence"/>
</dbReference>
<dbReference type="InterPro" id="IPR001647">
    <property type="entry name" value="HTH_TetR"/>
</dbReference>
<dbReference type="OrthoDB" id="8688418at2"/>
<name>A0A0N0C3U0_9BACL</name>
<evidence type="ECO:0000313" key="5">
    <source>
        <dbReference type="Proteomes" id="UP000037688"/>
    </source>
</evidence>
<proteinExistence type="predicted"/>
<dbReference type="InterPro" id="IPR009057">
    <property type="entry name" value="Homeodomain-like_sf"/>
</dbReference>
<dbReference type="PATRIC" id="fig|1705561.3.peg.3874"/>
<organism evidence="4 5">
    <name type="scientific">Paenibacillus xylanivorans</name>
    <dbReference type="NCBI Taxonomy" id="1705561"/>
    <lineage>
        <taxon>Bacteria</taxon>
        <taxon>Bacillati</taxon>
        <taxon>Bacillota</taxon>
        <taxon>Bacilli</taxon>
        <taxon>Bacillales</taxon>
        <taxon>Paenibacillaceae</taxon>
        <taxon>Paenibacillus</taxon>
    </lineage>
</organism>
<evidence type="ECO:0000313" key="4">
    <source>
        <dbReference type="EMBL" id="KOY14821.1"/>
    </source>
</evidence>
<dbReference type="EMBL" id="LITU01000068">
    <property type="protein sequence ID" value="KOY14821.1"/>
    <property type="molecule type" value="Genomic_DNA"/>
</dbReference>
<reference evidence="4 5" key="1">
    <citation type="submission" date="2015-08" db="EMBL/GenBank/DDBJ databases">
        <title>Draft genome sequence of cellulolytic and xylanolytic Paenibacillus sp. A59, isolated from a decaying forest soil from Patagonia, Argentina.</title>
        <authorList>
            <person name="Ghio S."/>
            <person name="Caceres A.M."/>
            <person name="Talia P."/>
            <person name="Grasso D."/>
            <person name="Campos E."/>
        </authorList>
    </citation>
    <scope>NUCLEOTIDE SEQUENCE [LARGE SCALE GENOMIC DNA]</scope>
    <source>
        <strain evidence="4 5">A59</strain>
    </source>
</reference>
<evidence type="ECO:0000256" key="1">
    <source>
        <dbReference type="ARBA" id="ARBA00023125"/>
    </source>
</evidence>
<keyword evidence="5" id="KW-1185">Reference proteome</keyword>
<dbReference type="AlphaFoldDB" id="A0A0N0C3U0"/>
<dbReference type="GO" id="GO:0003677">
    <property type="term" value="F:DNA binding"/>
    <property type="evidence" value="ECO:0007669"/>
    <property type="project" value="UniProtKB-UniRule"/>
</dbReference>
<accession>A0A0N0C3U0</accession>
<dbReference type="RefSeq" id="WP_053782248.1">
    <property type="nucleotide sequence ID" value="NZ_LITU01000068.1"/>
</dbReference>
<keyword evidence="1 2" id="KW-0238">DNA-binding</keyword>
<gene>
    <name evidence="4" type="ORF">AMS66_18735</name>
</gene>
<dbReference type="SUPFAM" id="SSF46689">
    <property type="entry name" value="Homeodomain-like"/>
    <property type="match status" value="1"/>
</dbReference>
<sequence>MNKQSLRDIKREATTKALASTAFELAVERGLDGFIIDDLVQRAGYSRKTFANHFSCKEEAIAMAAILTTDNHEDQPLNEVMQENILPLDALYRLIKRSLTAEYVSKMRQLVSLSKQYPTLEPYLLSVLSRLQATAQETLTDLSQGRYPKGYAHLLSGAVYGAVLAIFDGSINVLLPGQSTTDFPGEMTLDQYLDDMFSYLRTGF</sequence>
<evidence type="ECO:0000256" key="2">
    <source>
        <dbReference type="PROSITE-ProRule" id="PRU00335"/>
    </source>
</evidence>
<protein>
    <submittedName>
        <fullName evidence="4">TetR family transcriptional regulator</fullName>
    </submittedName>
</protein>
<comment type="caution">
    <text evidence="4">The sequence shown here is derived from an EMBL/GenBank/DDBJ whole genome shotgun (WGS) entry which is preliminary data.</text>
</comment>
<dbReference type="PROSITE" id="PS50977">
    <property type="entry name" value="HTH_TETR_2"/>
    <property type="match status" value="1"/>
</dbReference>